<evidence type="ECO:0000313" key="2">
    <source>
        <dbReference type="Proteomes" id="UP000805649"/>
    </source>
</evidence>
<gene>
    <name evidence="1" type="ORF">CTRU02_213619</name>
</gene>
<name>A0ACC3YGB1_COLTU</name>
<organism evidence="1 2">
    <name type="scientific">Colletotrichum truncatum</name>
    <name type="common">Anthracnose fungus</name>
    <name type="synonym">Colletotrichum capsici</name>
    <dbReference type="NCBI Taxonomy" id="5467"/>
    <lineage>
        <taxon>Eukaryota</taxon>
        <taxon>Fungi</taxon>
        <taxon>Dikarya</taxon>
        <taxon>Ascomycota</taxon>
        <taxon>Pezizomycotina</taxon>
        <taxon>Sordariomycetes</taxon>
        <taxon>Hypocreomycetidae</taxon>
        <taxon>Glomerellales</taxon>
        <taxon>Glomerellaceae</taxon>
        <taxon>Colletotrichum</taxon>
        <taxon>Colletotrichum truncatum species complex</taxon>
    </lineage>
</organism>
<comment type="caution">
    <text evidence="1">The sequence shown here is derived from an EMBL/GenBank/DDBJ whole genome shotgun (WGS) entry which is preliminary data.</text>
</comment>
<protein>
    <submittedName>
        <fullName evidence="1">Uncharacterized protein</fullName>
    </submittedName>
</protein>
<sequence>MFGSGKPHRNGYYAEHDHLAVTDGAIQRKTEHWTAYRKSDACFLTYVILVCATLFAGGVAIAAVLIRDHMAPVDNATQAAVANIVPRFPAMQFTTGSFNGTQYSANHTQNAVSTGISTGIHISTADPAHCTDETETQTSTHITSETSMEQITTIKKTLTQTRTLQESVKGTTVSSALAVTGTQSGTTVASQSVDTITEFITSYVTETAIETASVTPTESSGESTSQVQTPSMETTSVFLTKTRTAVKKVTSTVREVVVITTYTPTSIVLSTVTVTPSEFVSTQTHEAQCSPDDHTVYVTVTKAAELGSSSLESSTVMAKTKIVSPSSPPSSSPFSSSPAPSHSTETVLATYTVTVDSLKPISKAPVHSSPSGVSSLITTVISGVEKTLAVTEMATQTVFETVIDGTTVLVSTAVSSVLGTPGTPVWISPSPSTLHGTATVTKTVTDMVTESLSASAADVLEASSTTVIASSSSALESTQSVFTTVYLANYETRTLTVDGIATITLYIDEPTSSALNSTNMPTKTDVDVITEVDINTITVTVDGEVETSVASVPKSTNATLTQMRVVTETGTSTITNTTRIANNTIVQPSGVTVNTTIYITGTPMMHPTTAVQQPPYPTGNSTVLFSSTGTGHPVSTMPVVVSNAEKRAEPFGFSAVDRNSMTCQTCLVMFVLGLFVLF</sequence>
<dbReference type="Proteomes" id="UP000805649">
    <property type="component" value="Unassembled WGS sequence"/>
</dbReference>
<accession>A0ACC3YGB1</accession>
<reference evidence="1 2" key="1">
    <citation type="journal article" date="2020" name="Phytopathology">
        <title>Genome Sequence Resources of Colletotrichum truncatum, C. plurivorum, C. musicola, and C. sojae: Four Species Pathogenic to Soybean (Glycine max).</title>
        <authorList>
            <person name="Rogerio F."/>
            <person name="Boufleur T.R."/>
            <person name="Ciampi-Guillardi M."/>
            <person name="Sukno S.A."/>
            <person name="Thon M.R."/>
            <person name="Massola Junior N.S."/>
            <person name="Baroncelli R."/>
        </authorList>
    </citation>
    <scope>NUCLEOTIDE SEQUENCE [LARGE SCALE GENOMIC DNA]</scope>
    <source>
        <strain evidence="1 2">CMES1059</strain>
    </source>
</reference>
<proteinExistence type="predicted"/>
<evidence type="ECO:0000313" key="1">
    <source>
        <dbReference type="EMBL" id="KAL0930884.1"/>
    </source>
</evidence>
<dbReference type="EMBL" id="VUJX02000010">
    <property type="protein sequence ID" value="KAL0930884.1"/>
    <property type="molecule type" value="Genomic_DNA"/>
</dbReference>
<keyword evidence="2" id="KW-1185">Reference proteome</keyword>